<evidence type="ECO:0000256" key="1">
    <source>
        <dbReference type="ARBA" id="ARBA00022559"/>
    </source>
</evidence>
<dbReference type="GO" id="GO:0004601">
    <property type="term" value="F:peroxidase activity"/>
    <property type="evidence" value="ECO:0007669"/>
    <property type="project" value="UniProtKB-KW"/>
</dbReference>
<dbReference type="InterPro" id="IPR002016">
    <property type="entry name" value="Haem_peroxidase"/>
</dbReference>
<dbReference type="GO" id="GO:0020037">
    <property type="term" value="F:heme binding"/>
    <property type="evidence" value="ECO:0007669"/>
    <property type="project" value="InterPro"/>
</dbReference>
<keyword evidence="5" id="KW-0408">Iron</keyword>
<evidence type="ECO:0000256" key="5">
    <source>
        <dbReference type="ARBA" id="ARBA00023004"/>
    </source>
</evidence>
<dbReference type="GO" id="GO:0042744">
    <property type="term" value="P:hydrogen peroxide catabolic process"/>
    <property type="evidence" value="ECO:0007669"/>
    <property type="project" value="TreeGrafter"/>
</dbReference>
<dbReference type="PROSITE" id="PS50106">
    <property type="entry name" value="PDZ"/>
    <property type="match status" value="1"/>
</dbReference>
<dbReference type="InterPro" id="IPR019793">
    <property type="entry name" value="Peroxidases_heam-ligand_BS"/>
</dbReference>
<keyword evidence="2" id="KW-0349">Heme</keyword>
<dbReference type="InterPro" id="IPR002207">
    <property type="entry name" value="Peroxidase_I"/>
</dbReference>
<dbReference type="InterPro" id="IPR044831">
    <property type="entry name" value="Ccp1-like"/>
</dbReference>
<evidence type="ECO:0000256" key="2">
    <source>
        <dbReference type="ARBA" id="ARBA00022617"/>
    </source>
</evidence>
<dbReference type="Pfam" id="PF00141">
    <property type="entry name" value="peroxidase"/>
    <property type="match status" value="1"/>
</dbReference>
<proteinExistence type="inferred from homology"/>
<dbReference type="PANTHER" id="PTHR31356">
    <property type="entry name" value="THYLAKOID LUMENAL 29 KDA PROTEIN, CHLOROPLASTIC-RELATED"/>
    <property type="match status" value="1"/>
</dbReference>
<feature type="domain" description="Plant heme peroxidase family profile" evidence="8">
    <location>
        <begin position="146"/>
        <end position="390"/>
    </location>
</feature>
<dbReference type="OrthoDB" id="2859658at2759"/>
<dbReference type="AlphaFoldDB" id="A0A9P1DUP5"/>
<feature type="domain" description="PDZ" evidence="7">
    <location>
        <begin position="46"/>
        <end position="111"/>
    </location>
</feature>
<reference evidence="10" key="2">
    <citation type="submission" date="2024-04" db="EMBL/GenBank/DDBJ databases">
        <authorList>
            <person name="Chen Y."/>
            <person name="Shah S."/>
            <person name="Dougan E. K."/>
            <person name="Thang M."/>
            <person name="Chan C."/>
        </authorList>
    </citation>
    <scope>NUCLEOTIDE SEQUENCE [LARGE SCALE GENOMIC DNA]</scope>
</reference>
<keyword evidence="12" id="KW-1185">Reference proteome</keyword>
<dbReference type="PANTHER" id="PTHR31356:SF36">
    <property type="entry name" value="L-ASCORBATE PEROXIDASE 3"/>
    <property type="match status" value="1"/>
</dbReference>
<protein>
    <submittedName>
        <fullName evidence="11">L-ascorbate peroxidase 3</fullName>
    </submittedName>
</protein>
<keyword evidence="4" id="KW-0560">Oxidoreductase</keyword>
<evidence type="ECO:0000259" key="7">
    <source>
        <dbReference type="PROSITE" id="PS50106"/>
    </source>
</evidence>
<dbReference type="Gene3D" id="1.10.420.10">
    <property type="entry name" value="Peroxidase, domain 2"/>
    <property type="match status" value="1"/>
</dbReference>
<gene>
    <name evidence="9" type="ORF">C1SCF055_LOCUS41295</name>
</gene>
<dbReference type="GO" id="GO:0046872">
    <property type="term" value="F:metal ion binding"/>
    <property type="evidence" value="ECO:0007669"/>
    <property type="project" value="UniProtKB-KW"/>
</dbReference>
<dbReference type="Proteomes" id="UP001152797">
    <property type="component" value="Unassembled WGS sequence"/>
</dbReference>
<evidence type="ECO:0000313" key="9">
    <source>
        <dbReference type="EMBL" id="CAI4016566.1"/>
    </source>
</evidence>
<dbReference type="PRINTS" id="PR00459">
    <property type="entry name" value="ASPEROXIDASE"/>
</dbReference>
<evidence type="ECO:0000256" key="3">
    <source>
        <dbReference type="ARBA" id="ARBA00022723"/>
    </source>
</evidence>
<dbReference type="PRINTS" id="PR00458">
    <property type="entry name" value="PEROXIDASE"/>
</dbReference>
<accession>A0A9P1DUP5</accession>
<name>A0A9P1DUP5_9DINO</name>
<dbReference type="InterPro" id="IPR010255">
    <property type="entry name" value="Haem_peroxidase_sf"/>
</dbReference>
<organism evidence="9">
    <name type="scientific">Cladocopium goreaui</name>
    <dbReference type="NCBI Taxonomy" id="2562237"/>
    <lineage>
        <taxon>Eukaryota</taxon>
        <taxon>Sar</taxon>
        <taxon>Alveolata</taxon>
        <taxon>Dinophyceae</taxon>
        <taxon>Suessiales</taxon>
        <taxon>Symbiodiniaceae</taxon>
        <taxon>Cladocopium</taxon>
    </lineage>
</organism>
<dbReference type="GO" id="GO:0034599">
    <property type="term" value="P:cellular response to oxidative stress"/>
    <property type="evidence" value="ECO:0007669"/>
    <property type="project" value="InterPro"/>
</dbReference>
<dbReference type="Gene3D" id="1.10.520.10">
    <property type="match status" value="1"/>
</dbReference>
<evidence type="ECO:0000313" key="10">
    <source>
        <dbReference type="EMBL" id="CAL1169941.1"/>
    </source>
</evidence>
<dbReference type="SUPFAM" id="SSF48113">
    <property type="entry name" value="Heme-dependent peroxidases"/>
    <property type="match status" value="1"/>
</dbReference>
<sequence>MGAACCKSETAPSSDATVDARPALDSSLQALPPVAGGNTEKERVYSVKLTKAGDMKLGLDVDFMAERSVLPIMTVTGGVAESWNQEHPELSISKGDSILEVNGVSGDVAGMLDRCKTDVELELTLCRCLNYDHLVSDLEKLISNKCCGPILIRLSWHDAGVFNGKDGCPNAAMRLSGSGEHRMAANAGLPEVAIGLLRGIADKYVPRLISNADLWALAANVAIKAMGGPDIPTRFGRIDVTSSAEGVADAAGRLPDGDKDAKHIRDIFGPKGFEDQDMVALSGAHTVGMCHIERSGFEGAWTADKQRFDNSYFKDLLNKKWEKENNAKGKPQYKCGDTIMLTTDMALIEDEAFKVYVKKYAADQKAWYEDFMKAWVKLQEFGNNELRDIL</sequence>
<evidence type="ECO:0000256" key="6">
    <source>
        <dbReference type="RuleBase" id="RU004241"/>
    </source>
</evidence>
<dbReference type="EMBL" id="CAMXCT010006591">
    <property type="protein sequence ID" value="CAI4016566.1"/>
    <property type="molecule type" value="Genomic_DNA"/>
</dbReference>
<dbReference type="EMBL" id="CAMXCT020006591">
    <property type="protein sequence ID" value="CAL1169941.1"/>
    <property type="molecule type" value="Genomic_DNA"/>
</dbReference>
<dbReference type="PROSITE" id="PS00436">
    <property type="entry name" value="PEROXIDASE_2"/>
    <property type="match status" value="1"/>
</dbReference>
<keyword evidence="3" id="KW-0479">Metal-binding</keyword>
<dbReference type="EMBL" id="CAMXCT030006591">
    <property type="protein sequence ID" value="CAL4803878.1"/>
    <property type="molecule type" value="Genomic_DNA"/>
</dbReference>
<evidence type="ECO:0000259" key="8">
    <source>
        <dbReference type="PROSITE" id="PS50873"/>
    </source>
</evidence>
<dbReference type="GO" id="GO:0000302">
    <property type="term" value="P:response to reactive oxygen species"/>
    <property type="evidence" value="ECO:0007669"/>
    <property type="project" value="TreeGrafter"/>
</dbReference>
<dbReference type="PROSITE" id="PS50873">
    <property type="entry name" value="PEROXIDASE_4"/>
    <property type="match status" value="1"/>
</dbReference>
<comment type="similarity">
    <text evidence="6">Belongs to the peroxidase family.</text>
</comment>
<dbReference type="InterPro" id="IPR001478">
    <property type="entry name" value="PDZ"/>
</dbReference>
<evidence type="ECO:0000256" key="4">
    <source>
        <dbReference type="ARBA" id="ARBA00023002"/>
    </source>
</evidence>
<comment type="caution">
    <text evidence="9">The sequence shown here is derived from an EMBL/GenBank/DDBJ whole genome shotgun (WGS) entry which is preliminary data.</text>
</comment>
<dbReference type="PROSITE" id="PS00435">
    <property type="entry name" value="PEROXIDASE_1"/>
    <property type="match status" value="1"/>
</dbReference>
<dbReference type="InterPro" id="IPR019794">
    <property type="entry name" value="Peroxidases_AS"/>
</dbReference>
<reference evidence="9" key="1">
    <citation type="submission" date="2022-10" db="EMBL/GenBank/DDBJ databases">
        <authorList>
            <person name="Chen Y."/>
            <person name="Dougan E. K."/>
            <person name="Chan C."/>
            <person name="Rhodes N."/>
            <person name="Thang M."/>
        </authorList>
    </citation>
    <scope>NUCLEOTIDE SEQUENCE</scope>
</reference>
<evidence type="ECO:0000313" key="11">
    <source>
        <dbReference type="EMBL" id="CAL4803878.1"/>
    </source>
</evidence>
<keyword evidence="1 11" id="KW-0575">Peroxidase</keyword>
<evidence type="ECO:0000313" key="12">
    <source>
        <dbReference type="Proteomes" id="UP001152797"/>
    </source>
</evidence>